<keyword evidence="3" id="KW-0804">Transcription</keyword>
<evidence type="ECO:0000256" key="3">
    <source>
        <dbReference type="ARBA" id="ARBA00023163"/>
    </source>
</evidence>
<dbReference type="CDD" id="cd01392">
    <property type="entry name" value="HTH_LacI"/>
    <property type="match status" value="1"/>
</dbReference>
<dbReference type="Pfam" id="PF00356">
    <property type="entry name" value="LacI"/>
    <property type="match status" value="1"/>
</dbReference>
<keyword evidence="6" id="KW-1185">Reference proteome</keyword>
<evidence type="ECO:0000313" key="6">
    <source>
        <dbReference type="Proteomes" id="UP000809081"/>
    </source>
</evidence>
<protein>
    <submittedName>
        <fullName evidence="5">LacI family transcriptional regulator</fullName>
    </submittedName>
</protein>
<dbReference type="EMBL" id="JAFBEI010000001">
    <property type="protein sequence ID" value="MBM7635264.1"/>
    <property type="molecule type" value="Genomic_DNA"/>
</dbReference>
<dbReference type="InterPro" id="IPR000843">
    <property type="entry name" value="HTH_LacI"/>
</dbReference>
<dbReference type="SUPFAM" id="SSF47413">
    <property type="entry name" value="lambda repressor-like DNA-binding domains"/>
    <property type="match status" value="1"/>
</dbReference>
<feature type="domain" description="HTH lacI-type" evidence="4">
    <location>
        <begin position="5"/>
        <end position="59"/>
    </location>
</feature>
<keyword evidence="2" id="KW-0238">DNA-binding</keyword>
<organism evidence="5 6">
    <name type="scientific">Streptococcus saliviloxodontae</name>
    <dbReference type="NCBI Taxonomy" id="1349416"/>
    <lineage>
        <taxon>Bacteria</taxon>
        <taxon>Bacillati</taxon>
        <taxon>Bacillota</taxon>
        <taxon>Bacilli</taxon>
        <taxon>Lactobacillales</taxon>
        <taxon>Streptococcaceae</taxon>
        <taxon>Streptococcus</taxon>
    </lineage>
</organism>
<name>A0ABS2PIT3_9STRE</name>
<dbReference type="PANTHER" id="PTHR30146:SF109">
    <property type="entry name" value="HTH-TYPE TRANSCRIPTIONAL REGULATOR GALS"/>
    <property type="match status" value="1"/>
</dbReference>
<evidence type="ECO:0000256" key="2">
    <source>
        <dbReference type="ARBA" id="ARBA00023125"/>
    </source>
</evidence>
<dbReference type="SMART" id="SM00354">
    <property type="entry name" value="HTH_LACI"/>
    <property type="match status" value="1"/>
</dbReference>
<dbReference type="InterPro" id="IPR010982">
    <property type="entry name" value="Lambda_DNA-bd_dom_sf"/>
</dbReference>
<proteinExistence type="predicted"/>
<evidence type="ECO:0000259" key="4">
    <source>
        <dbReference type="PROSITE" id="PS50932"/>
    </source>
</evidence>
<dbReference type="PROSITE" id="PS50932">
    <property type="entry name" value="HTH_LACI_2"/>
    <property type="match status" value="1"/>
</dbReference>
<evidence type="ECO:0000313" key="5">
    <source>
        <dbReference type="EMBL" id="MBM7635264.1"/>
    </source>
</evidence>
<dbReference type="Pfam" id="PF13377">
    <property type="entry name" value="Peripla_BP_3"/>
    <property type="match status" value="1"/>
</dbReference>
<dbReference type="InterPro" id="IPR046335">
    <property type="entry name" value="LacI/GalR-like_sensor"/>
</dbReference>
<dbReference type="SUPFAM" id="SSF53822">
    <property type="entry name" value="Periplasmic binding protein-like I"/>
    <property type="match status" value="1"/>
</dbReference>
<dbReference type="PANTHER" id="PTHR30146">
    <property type="entry name" value="LACI-RELATED TRANSCRIPTIONAL REPRESSOR"/>
    <property type="match status" value="1"/>
</dbReference>
<keyword evidence="1" id="KW-0805">Transcription regulation</keyword>
<sequence length="345" mass="38889">MTRLVTIKDVAAKAGVNASTVSRTLKNSSSISEKTKEKVRRAMEELGYVPNVTAARLASGLTKAIGLILPPMTTPDRISQPFFMEILAAVNDEARQHDLTLSIATGTSLDDLYNQVVLMYKQKLVDGFIILYSEKGDPVSQYLRSNQIPFVIVGQAEELMNEVTFIDNDNQLMARTAVDYLHQKGHRNILFVTDDQRSEVYLERYFGYVRGTSSLNLPIFDSGVFDRHDAETLDHLIETIKSNQITAAVVIDDMLAVRFMQFLSFYGINVPHDISIISFNNSTYSRIVHPYLTSFDINIETLGRTSLQRLLEKIKNSDVKAEKIIVPFDLKERESVRRLNGGDDN</sequence>
<accession>A0ABS2PIT3</accession>
<reference evidence="5 6" key="1">
    <citation type="submission" date="2021-01" db="EMBL/GenBank/DDBJ databases">
        <title>Genomic Encyclopedia of Type Strains, Phase IV (KMG-IV): sequencing the most valuable type-strain genomes for metagenomic binning, comparative biology and taxonomic classification.</title>
        <authorList>
            <person name="Goeker M."/>
        </authorList>
    </citation>
    <scope>NUCLEOTIDE SEQUENCE [LARGE SCALE GENOMIC DNA]</scope>
    <source>
        <strain evidence="5 6">DSM 27513</strain>
    </source>
</reference>
<dbReference type="CDD" id="cd06294">
    <property type="entry name" value="PBP1_MalR-like"/>
    <property type="match status" value="1"/>
</dbReference>
<dbReference type="InterPro" id="IPR028082">
    <property type="entry name" value="Peripla_BP_I"/>
</dbReference>
<dbReference type="Proteomes" id="UP000809081">
    <property type="component" value="Unassembled WGS sequence"/>
</dbReference>
<dbReference type="Gene3D" id="1.10.260.40">
    <property type="entry name" value="lambda repressor-like DNA-binding domains"/>
    <property type="match status" value="1"/>
</dbReference>
<comment type="caution">
    <text evidence="5">The sequence shown here is derived from an EMBL/GenBank/DDBJ whole genome shotgun (WGS) entry which is preliminary data.</text>
</comment>
<gene>
    <name evidence="5" type="ORF">JOC31_000055</name>
</gene>
<evidence type="ECO:0000256" key="1">
    <source>
        <dbReference type="ARBA" id="ARBA00023015"/>
    </source>
</evidence>
<dbReference type="Gene3D" id="3.40.50.2300">
    <property type="match status" value="2"/>
</dbReference>